<dbReference type="AlphaFoldDB" id="A0A517TZD7"/>
<dbReference type="Proteomes" id="UP000317909">
    <property type="component" value="Chromosome"/>
</dbReference>
<dbReference type="OrthoDB" id="9822047at2"/>
<dbReference type="KEGG" id="llh:I41_29310"/>
<name>A0A517TZD7_9BACT</name>
<reference evidence="1 2" key="1">
    <citation type="submission" date="2019-02" db="EMBL/GenBank/DDBJ databases">
        <title>Deep-cultivation of Planctomycetes and their phenomic and genomic characterization uncovers novel biology.</title>
        <authorList>
            <person name="Wiegand S."/>
            <person name="Jogler M."/>
            <person name="Boedeker C."/>
            <person name="Pinto D."/>
            <person name="Vollmers J."/>
            <person name="Rivas-Marin E."/>
            <person name="Kohn T."/>
            <person name="Peeters S.H."/>
            <person name="Heuer A."/>
            <person name="Rast P."/>
            <person name="Oberbeckmann S."/>
            <person name="Bunk B."/>
            <person name="Jeske O."/>
            <person name="Meyerdierks A."/>
            <person name="Storesund J.E."/>
            <person name="Kallscheuer N."/>
            <person name="Luecker S."/>
            <person name="Lage O.M."/>
            <person name="Pohl T."/>
            <person name="Merkel B.J."/>
            <person name="Hornburger P."/>
            <person name="Mueller R.-W."/>
            <person name="Bruemmer F."/>
            <person name="Labrenz M."/>
            <person name="Spormann A.M."/>
            <person name="Op den Camp H."/>
            <person name="Overmann J."/>
            <person name="Amann R."/>
            <person name="Jetten M.S.M."/>
            <person name="Mascher T."/>
            <person name="Medema M.H."/>
            <person name="Devos D.P."/>
            <person name="Kaster A.-K."/>
            <person name="Ovreas L."/>
            <person name="Rohde M."/>
            <person name="Galperin M.Y."/>
            <person name="Jogler C."/>
        </authorList>
    </citation>
    <scope>NUCLEOTIDE SEQUENCE [LARGE SCALE GENOMIC DNA]</scope>
    <source>
        <strain evidence="1 2">I41</strain>
    </source>
</reference>
<evidence type="ECO:0000313" key="1">
    <source>
        <dbReference type="EMBL" id="QDT73740.1"/>
    </source>
</evidence>
<gene>
    <name evidence="1" type="ORF">I41_29310</name>
</gene>
<dbReference type="EMBL" id="CP036339">
    <property type="protein sequence ID" value="QDT73740.1"/>
    <property type="molecule type" value="Genomic_DNA"/>
</dbReference>
<organism evidence="1 2">
    <name type="scientific">Lacipirellula limnantheis</name>
    <dbReference type="NCBI Taxonomy" id="2528024"/>
    <lineage>
        <taxon>Bacteria</taxon>
        <taxon>Pseudomonadati</taxon>
        <taxon>Planctomycetota</taxon>
        <taxon>Planctomycetia</taxon>
        <taxon>Pirellulales</taxon>
        <taxon>Lacipirellulaceae</taxon>
        <taxon>Lacipirellula</taxon>
    </lineage>
</organism>
<dbReference type="RefSeq" id="WP_145433321.1">
    <property type="nucleotide sequence ID" value="NZ_CP036339.1"/>
</dbReference>
<proteinExistence type="predicted"/>
<evidence type="ECO:0000313" key="2">
    <source>
        <dbReference type="Proteomes" id="UP000317909"/>
    </source>
</evidence>
<sequence>MTETEGVQEQVSLGQILARQLPPLDAQSAASAPPVAGAATRAMKWLGDEIGKLLDVAKGGDCDAFLAAFEDVRRRARALEPVVQQLRPRWAASSSAAADVGDGGEAVGHLAHYQWCRQVILTVWAAAMPKKLKAAMAASHGALVDFDVAPLKAHWPSVRSALDALPEVDATKFHAAMDAELRTMTNAPTVAPVAKPKPGEIPKEHLSRPIGKAEAAKLHCGSTVPDPAAYFRELVEQKLMKPPIVNGRSLQFDVRDFPASKRESMR</sequence>
<keyword evidence="2" id="KW-1185">Reference proteome</keyword>
<protein>
    <submittedName>
        <fullName evidence="1">Uncharacterized protein</fullName>
    </submittedName>
</protein>
<accession>A0A517TZD7</accession>